<dbReference type="RefSeq" id="WP_109329074.1">
    <property type="nucleotide sequence ID" value="NZ_CP029353.1"/>
</dbReference>
<feature type="domain" description="YjiS-like" evidence="1">
    <location>
        <begin position="27"/>
        <end position="60"/>
    </location>
</feature>
<dbReference type="OrthoDB" id="7376415at2"/>
<protein>
    <recommendedName>
        <fullName evidence="1">YjiS-like domain-containing protein</fullName>
    </recommendedName>
</protein>
<dbReference type="InterPro" id="IPR009506">
    <property type="entry name" value="YjiS-like"/>
</dbReference>
<gene>
    <name evidence="2" type="ORF">DEW08_16960</name>
    <name evidence="3" type="ORF">DEW08_16965</name>
</gene>
<dbReference type="EMBL" id="CP029353">
    <property type="protein sequence ID" value="AWK87674.1"/>
    <property type="molecule type" value="Genomic_DNA"/>
</dbReference>
<reference evidence="4" key="1">
    <citation type="submission" date="2018-05" db="EMBL/GenBank/DDBJ databases">
        <title>Azospirillum thermophila sp. nov., a novel isolated from hot spring.</title>
        <authorList>
            <person name="Zhao Z."/>
        </authorList>
    </citation>
    <scope>NUCLEOTIDE SEQUENCE [LARGE SCALE GENOMIC DNA]</scope>
    <source>
        <strain evidence="4">CFH 70021</strain>
    </source>
</reference>
<dbReference type="Proteomes" id="UP000245629">
    <property type="component" value="Chromosome 2"/>
</dbReference>
<accession>A0A2S2CT27</accession>
<dbReference type="EMBL" id="CP029353">
    <property type="protein sequence ID" value="AWK87673.1"/>
    <property type="molecule type" value="Genomic_DNA"/>
</dbReference>
<organism evidence="2 4">
    <name type="scientific">Azospirillum thermophilum</name>
    <dbReference type="NCBI Taxonomy" id="2202148"/>
    <lineage>
        <taxon>Bacteria</taxon>
        <taxon>Pseudomonadati</taxon>
        <taxon>Pseudomonadota</taxon>
        <taxon>Alphaproteobacteria</taxon>
        <taxon>Rhodospirillales</taxon>
        <taxon>Azospirillaceae</taxon>
        <taxon>Azospirillum</taxon>
    </lineage>
</organism>
<proteinExistence type="predicted"/>
<evidence type="ECO:0000313" key="3">
    <source>
        <dbReference type="EMBL" id="AWK87674.1"/>
    </source>
</evidence>
<sequence length="70" mass="8227">MATLLHSADTGRETLSFAHLLEAVSNTFGLWRQRMITRRELAQLDDRMLQDIGFSRCDAEIEMNKPFWRE</sequence>
<reference evidence="2" key="2">
    <citation type="submission" date="2018-05" db="EMBL/GenBank/DDBJ databases">
        <authorList>
            <person name="Zhao Z."/>
        </authorList>
    </citation>
    <scope>NUCLEOTIDE SEQUENCE</scope>
    <source>
        <strain evidence="2">CFH 70021</strain>
    </source>
</reference>
<evidence type="ECO:0000313" key="4">
    <source>
        <dbReference type="Proteomes" id="UP000245629"/>
    </source>
</evidence>
<dbReference type="AlphaFoldDB" id="A0A2S2CT27"/>
<reference evidence="2" key="3">
    <citation type="journal article" date="2020" name="Int. J. Syst. Evol. Microbiol.">
        <title>Azospirillum thermophilum sp. nov., isolated from a hot spring.</title>
        <authorList>
            <person name="Zhao Z.-l."/>
            <person name="Ming H."/>
            <person name="Ding C.-L."/>
            <person name="Ji W.-L."/>
            <person name="Cheng L.-J."/>
            <person name="Niu M.-m."/>
            <person name="Zhang Y.-m."/>
            <person name="Zhang L.-Y."/>
            <person name="Meng X.-L."/>
            <person name="Nie G.-X."/>
        </authorList>
    </citation>
    <scope>NUCLEOTIDE SEQUENCE</scope>
    <source>
        <strain evidence="2">CFH 70021</strain>
    </source>
</reference>
<keyword evidence="4" id="KW-1185">Reference proteome</keyword>
<dbReference type="Pfam" id="PF06568">
    <property type="entry name" value="YjiS-like"/>
    <property type="match status" value="1"/>
</dbReference>
<evidence type="ECO:0000259" key="1">
    <source>
        <dbReference type="Pfam" id="PF06568"/>
    </source>
</evidence>
<name>A0A2S2CT27_9PROT</name>
<evidence type="ECO:0000313" key="2">
    <source>
        <dbReference type="EMBL" id="AWK87673.1"/>
    </source>
</evidence>
<dbReference type="KEGG" id="azz:DEW08_16965"/>
<dbReference type="KEGG" id="azz:DEW08_16960"/>